<keyword evidence="5" id="KW-0479">Metal-binding</keyword>
<evidence type="ECO:0000256" key="1">
    <source>
        <dbReference type="ARBA" id="ARBA00001947"/>
    </source>
</evidence>
<dbReference type="OrthoDB" id="9802676at2"/>
<dbReference type="PANTHER" id="PTHR11079:SF190">
    <property type="entry name" value="CYTOSINE DEAMINASE"/>
    <property type="match status" value="1"/>
</dbReference>
<accession>A0A3M0MF03</accession>
<evidence type="ECO:0000256" key="5">
    <source>
        <dbReference type="ARBA" id="ARBA00022723"/>
    </source>
</evidence>
<dbReference type="RefSeq" id="WP_122111478.1">
    <property type="nucleotide sequence ID" value="NZ_QOKZ01000002.1"/>
</dbReference>
<keyword evidence="11" id="KW-1185">Reference proteome</keyword>
<name>A0A3M0MF03_9RHOB</name>
<evidence type="ECO:0000256" key="4">
    <source>
        <dbReference type="ARBA" id="ARBA00022490"/>
    </source>
</evidence>
<evidence type="ECO:0000256" key="3">
    <source>
        <dbReference type="ARBA" id="ARBA00011738"/>
    </source>
</evidence>
<dbReference type="GO" id="GO:0046872">
    <property type="term" value="F:metal ion binding"/>
    <property type="evidence" value="ECO:0007669"/>
    <property type="project" value="UniProtKB-KW"/>
</dbReference>
<evidence type="ECO:0000256" key="2">
    <source>
        <dbReference type="ARBA" id="ARBA00004496"/>
    </source>
</evidence>
<dbReference type="CDD" id="cd01285">
    <property type="entry name" value="nucleoside_deaminase"/>
    <property type="match status" value="1"/>
</dbReference>
<dbReference type="FunFam" id="3.40.140.10:FF:000016">
    <property type="entry name" value="Cytosine deaminase"/>
    <property type="match status" value="1"/>
</dbReference>
<protein>
    <submittedName>
        <fullName evidence="10">Nucleoside deaminase</fullName>
    </submittedName>
</protein>
<feature type="domain" description="CMP/dCMP-type deaminase" evidence="9">
    <location>
        <begin position="4"/>
        <end position="119"/>
    </location>
</feature>
<sequence>MTEEQDRQFMALALAEAEQGMADGGLPIGAVLVRNGEVVAAGHNQRVQQGDPIAHGEMDCLRKAGRQRSYRDTVLYTTLSPCMMCSGTILQFGIPRVVIGEAENFEGDIPFLRERGVEVTLMDDEGCKGVMRRFLAQPGNLELWHEDIAED</sequence>
<evidence type="ECO:0000256" key="8">
    <source>
        <dbReference type="ARBA" id="ARBA00060693"/>
    </source>
</evidence>
<keyword evidence="4" id="KW-0963">Cytoplasm</keyword>
<keyword evidence="6" id="KW-0378">Hydrolase</keyword>
<comment type="subcellular location">
    <subcellularLocation>
        <location evidence="2">Cytoplasm</location>
    </subcellularLocation>
</comment>
<proteinExistence type="predicted"/>
<dbReference type="GO" id="GO:0055086">
    <property type="term" value="P:nucleobase-containing small molecule metabolic process"/>
    <property type="evidence" value="ECO:0007669"/>
    <property type="project" value="UniProtKB-ARBA"/>
</dbReference>
<dbReference type="Pfam" id="PF00383">
    <property type="entry name" value="dCMP_cyt_deam_1"/>
    <property type="match status" value="1"/>
</dbReference>
<evidence type="ECO:0000256" key="7">
    <source>
        <dbReference type="ARBA" id="ARBA00022833"/>
    </source>
</evidence>
<reference evidence="10 11" key="1">
    <citation type="submission" date="2018-07" db="EMBL/GenBank/DDBJ databases">
        <authorList>
            <person name="Zhang Y."/>
            <person name="Wang L."/>
            <person name="Ma S."/>
        </authorList>
    </citation>
    <scope>NUCLEOTIDE SEQUENCE [LARGE SCALE GENOMIC DNA]</scope>
    <source>
        <strain evidence="10 11">4-2</strain>
    </source>
</reference>
<dbReference type="SUPFAM" id="SSF53927">
    <property type="entry name" value="Cytidine deaminase-like"/>
    <property type="match status" value="1"/>
</dbReference>
<gene>
    <name evidence="10" type="ORF">C9E81_06430</name>
</gene>
<dbReference type="InterPro" id="IPR002125">
    <property type="entry name" value="CMP_dCMP_dom"/>
</dbReference>
<dbReference type="Proteomes" id="UP000273516">
    <property type="component" value="Unassembled WGS sequence"/>
</dbReference>
<evidence type="ECO:0000259" key="9">
    <source>
        <dbReference type="PROSITE" id="PS51747"/>
    </source>
</evidence>
<evidence type="ECO:0000313" key="11">
    <source>
        <dbReference type="Proteomes" id="UP000273516"/>
    </source>
</evidence>
<dbReference type="InterPro" id="IPR016193">
    <property type="entry name" value="Cytidine_deaminase-like"/>
</dbReference>
<keyword evidence="7" id="KW-0862">Zinc</keyword>
<comment type="cofactor">
    <cofactor evidence="1">
        <name>Zn(2+)</name>
        <dbReference type="ChEBI" id="CHEBI:29105"/>
    </cofactor>
</comment>
<comment type="subunit">
    <text evidence="3">Homodimer.</text>
</comment>
<dbReference type="GO" id="GO:0072527">
    <property type="term" value="P:pyrimidine-containing compound metabolic process"/>
    <property type="evidence" value="ECO:0007669"/>
    <property type="project" value="UniProtKB-ARBA"/>
</dbReference>
<dbReference type="GO" id="GO:0008835">
    <property type="term" value="F:diaminohydroxyphosphoribosylaminopyrimidine deaminase activity"/>
    <property type="evidence" value="ECO:0007669"/>
    <property type="project" value="TreeGrafter"/>
</dbReference>
<dbReference type="PANTHER" id="PTHR11079">
    <property type="entry name" value="CYTOSINE DEAMINASE FAMILY MEMBER"/>
    <property type="match status" value="1"/>
</dbReference>
<dbReference type="Gene3D" id="3.40.140.10">
    <property type="entry name" value="Cytidine Deaminase, domain 2"/>
    <property type="match status" value="1"/>
</dbReference>
<dbReference type="GO" id="GO:0005737">
    <property type="term" value="C:cytoplasm"/>
    <property type="evidence" value="ECO:0007669"/>
    <property type="project" value="UniProtKB-SubCell"/>
</dbReference>
<evidence type="ECO:0000256" key="6">
    <source>
        <dbReference type="ARBA" id="ARBA00022801"/>
    </source>
</evidence>
<comment type="caution">
    <text evidence="10">The sequence shown here is derived from an EMBL/GenBank/DDBJ whole genome shotgun (WGS) entry which is preliminary data.</text>
</comment>
<organism evidence="10 11">
    <name type="scientific">Paracoccus alkanivorans</name>
    <dbReference type="NCBI Taxonomy" id="2116655"/>
    <lineage>
        <taxon>Bacteria</taxon>
        <taxon>Pseudomonadati</taxon>
        <taxon>Pseudomonadota</taxon>
        <taxon>Alphaproteobacteria</taxon>
        <taxon>Rhodobacterales</taxon>
        <taxon>Paracoccaceae</taxon>
        <taxon>Paracoccus</taxon>
    </lineage>
</organism>
<dbReference type="AlphaFoldDB" id="A0A3M0MF03"/>
<dbReference type="EMBL" id="QOKZ01000002">
    <property type="protein sequence ID" value="RMC36312.1"/>
    <property type="molecule type" value="Genomic_DNA"/>
</dbReference>
<comment type="pathway">
    <text evidence="8">Pyrimidine metabolism.</text>
</comment>
<evidence type="ECO:0000313" key="10">
    <source>
        <dbReference type="EMBL" id="RMC36312.1"/>
    </source>
</evidence>
<dbReference type="PROSITE" id="PS51747">
    <property type="entry name" value="CYT_DCMP_DEAMINASES_2"/>
    <property type="match status" value="1"/>
</dbReference>